<accession>A0A1E4RM16</accession>
<dbReference type="GO" id="GO:0016020">
    <property type="term" value="C:membrane"/>
    <property type="evidence" value="ECO:0007669"/>
    <property type="project" value="UniProtKB-SubCell"/>
</dbReference>
<evidence type="ECO:0000256" key="3">
    <source>
        <dbReference type="ARBA" id="ARBA00022692"/>
    </source>
</evidence>
<dbReference type="STRING" id="984485.A0A1E4RM16"/>
<dbReference type="FunFam" id="1.20.1250.20:FF:000065">
    <property type="entry name" value="Putative MFS pantothenate transporter"/>
    <property type="match status" value="1"/>
</dbReference>
<evidence type="ECO:0000259" key="8">
    <source>
        <dbReference type="PROSITE" id="PS50850"/>
    </source>
</evidence>
<feature type="transmembrane region" description="Helical" evidence="7">
    <location>
        <begin position="475"/>
        <end position="495"/>
    </location>
</feature>
<dbReference type="AlphaFoldDB" id="A0A1E4RM16"/>
<evidence type="ECO:0000256" key="7">
    <source>
        <dbReference type="SAM" id="Phobius"/>
    </source>
</evidence>
<dbReference type="RefSeq" id="XP_020077369.1">
    <property type="nucleotide sequence ID" value="XM_020223261.1"/>
</dbReference>
<feature type="transmembrane region" description="Helical" evidence="7">
    <location>
        <begin position="115"/>
        <end position="137"/>
    </location>
</feature>
<feature type="transmembrane region" description="Helical" evidence="7">
    <location>
        <begin position="176"/>
        <end position="198"/>
    </location>
</feature>
<organism evidence="9 10">
    <name type="scientific">Hyphopichia burtonii NRRL Y-1933</name>
    <dbReference type="NCBI Taxonomy" id="984485"/>
    <lineage>
        <taxon>Eukaryota</taxon>
        <taxon>Fungi</taxon>
        <taxon>Dikarya</taxon>
        <taxon>Ascomycota</taxon>
        <taxon>Saccharomycotina</taxon>
        <taxon>Pichiomycetes</taxon>
        <taxon>Debaryomycetaceae</taxon>
        <taxon>Hyphopichia</taxon>
    </lineage>
</organism>
<dbReference type="SUPFAM" id="SSF103473">
    <property type="entry name" value="MFS general substrate transporter"/>
    <property type="match status" value="1"/>
</dbReference>
<evidence type="ECO:0000256" key="1">
    <source>
        <dbReference type="ARBA" id="ARBA00004141"/>
    </source>
</evidence>
<keyword evidence="5 7" id="KW-0472">Membrane</keyword>
<dbReference type="GO" id="GO:0022857">
    <property type="term" value="F:transmembrane transporter activity"/>
    <property type="evidence" value="ECO:0007669"/>
    <property type="project" value="InterPro"/>
</dbReference>
<keyword evidence="4 7" id="KW-1133">Transmembrane helix</keyword>
<dbReference type="GeneID" id="30997810"/>
<sequence>MVEKIQKEQIRVEVDGINEHSSNFTEEKVVFNDFYISREKRWNLFWTSKSPKSSKIDAPFYLWNPKELSKEEKKVYVKVDCIILTYVCLSFFVRYLDYANVSNAWVLGMPEELNLAPNALVILNKVFYVLYAIFGVLGPIALTRFEPKLVLPIIEISWAIFCLLCGVASHNFKSLLVFRCFQGALEGCCFPCIHYILGSFYPHSLLSSRTAIFIASGAAGTMFGGYIQSGVYATLNGRYGLAGWRWIFIVDAIITVVPVAIIGFILPDFPNNYPKKNFFFNKREYEILRKNLAVVKNVRENKEFSWKQIKNVFASWQFWVFNAGYTLNHLPSDAGSYWGVVLEKLDYNVYQRNNIPTIQSAVNIVVTVLTGWFCDVRKKKWEVNLFVSVAWLVGLIILTIYDVPRSALFVGYSLQGFSGAASSIMVSWTNEMCRENPILRSITLGSLNLIMIIPSTPLGIFLFTTAKAPRYRAGMLYSLIVLIVSTLFTFVIILFDRYQNRIRDFYNEKVNSENQSNE</sequence>
<dbReference type="InterPro" id="IPR036259">
    <property type="entry name" value="MFS_trans_sf"/>
</dbReference>
<dbReference type="OrthoDB" id="4003530at2759"/>
<dbReference type="InterPro" id="IPR011701">
    <property type="entry name" value="MFS"/>
</dbReference>
<protein>
    <submittedName>
        <fullName evidence="9">MFS general substrate transporter</fullName>
    </submittedName>
</protein>
<keyword evidence="2" id="KW-0813">Transport</keyword>
<dbReference type="PROSITE" id="PS50850">
    <property type="entry name" value="MFS"/>
    <property type="match status" value="1"/>
</dbReference>
<feature type="domain" description="Major facilitator superfamily (MFS) profile" evidence="8">
    <location>
        <begin position="83"/>
        <end position="501"/>
    </location>
</feature>
<gene>
    <name evidence="9" type="ORF">HYPBUDRAFT_240578</name>
</gene>
<feature type="transmembrane region" description="Helical" evidence="7">
    <location>
        <begin position="149"/>
        <end position="170"/>
    </location>
</feature>
<evidence type="ECO:0000256" key="4">
    <source>
        <dbReference type="ARBA" id="ARBA00022989"/>
    </source>
</evidence>
<dbReference type="Proteomes" id="UP000095085">
    <property type="component" value="Unassembled WGS sequence"/>
</dbReference>
<feature type="transmembrane region" description="Helical" evidence="7">
    <location>
        <begin position="383"/>
        <end position="401"/>
    </location>
</feature>
<dbReference type="InterPro" id="IPR020846">
    <property type="entry name" value="MFS_dom"/>
</dbReference>
<keyword evidence="3 7" id="KW-0812">Transmembrane</keyword>
<feature type="transmembrane region" description="Helical" evidence="7">
    <location>
        <begin position="244"/>
        <end position="266"/>
    </location>
</feature>
<feature type="transmembrane region" description="Helical" evidence="7">
    <location>
        <begin position="210"/>
        <end position="232"/>
    </location>
</feature>
<dbReference type="EMBL" id="KV454540">
    <property type="protein sequence ID" value="ODV68302.1"/>
    <property type="molecule type" value="Genomic_DNA"/>
</dbReference>
<comment type="subcellular location">
    <subcellularLocation>
        <location evidence="1">Membrane</location>
        <topology evidence="1">Multi-pass membrane protein</topology>
    </subcellularLocation>
</comment>
<evidence type="ECO:0000256" key="6">
    <source>
        <dbReference type="ARBA" id="ARBA00037968"/>
    </source>
</evidence>
<dbReference type="PANTHER" id="PTHR43791:SF39">
    <property type="entry name" value="TRANSPORTER LIZ1_SEO1, PUTATIVE (AFU_ORTHOLOGUE AFUA_3G00980)-RELATED"/>
    <property type="match status" value="1"/>
</dbReference>
<dbReference type="Pfam" id="PF07690">
    <property type="entry name" value="MFS_1"/>
    <property type="match status" value="1"/>
</dbReference>
<proteinExistence type="inferred from homology"/>
<reference evidence="10" key="1">
    <citation type="submission" date="2016-05" db="EMBL/GenBank/DDBJ databases">
        <title>Comparative genomics of biotechnologically important yeasts.</title>
        <authorList>
            <consortium name="DOE Joint Genome Institute"/>
            <person name="Riley R."/>
            <person name="Haridas S."/>
            <person name="Wolfe K.H."/>
            <person name="Lopes M.R."/>
            <person name="Hittinger C.T."/>
            <person name="Goker M."/>
            <person name="Salamov A."/>
            <person name="Wisecaver J."/>
            <person name="Long T.M."/>
            <person name="Aerts A.L."/>
            <person name="Barry K."/>
            <person name="Choi C."/>
            <person name="Clum A."/>
            <person name="Coughlan A.Y."/>
            <person name="Deshpande S."/>
            <person name="Douglass A.P."/>
            <person name="Hanson S.J."/>
            <person name="Klenk H.-P."/>
            <person name="Labutti K."/>
            <person name="Lapidus A."/>
            <person name="Lindquist E."/>
            <person name="Lipzen A."/>
            <person name="Meier-Kolthoff J.P."/>
            <person name="Ohm R.A."/>
            <person name="Otillar R.P."/>
            <person name="Pangilinan J."/>
            <person name="Peng Y."/>
            <person name="Rokas A."/>
            <person name="Rosa C.A."/>
            <person name="Scheuner C."/>
            <person name="Sibirny A.A."/>
            <person name="Slot J.C."/>
            <person name="Stielow J.B."/>
            <person name="Sun H."/>
            <person name="Kurtzman C.P."/>
            <person name="Blackwell M."/>
            <person name="Grigoriev I.V."/>
            <person name="Jeffries T.W."/>
        </authorList>
    </citation>
    <scope>NUCLEOTIDE SEQUENCE [LARGE SCALE GENOMIC DNA]</scope>
    <source>
        <strain evidence="10">NRRL Y-1933</strain>
    </source>
</reference>
<comment type="similarity">
    <text evidence="6">Belongs to the major facilitator superfamily. Allantoate permease family.</text>
</comment>
<evidence type="ECO:0000256" key="2">
    <source>
        <dbReference type="ARBA" id="ARBA00022448"/>
    </source>
</evidence>
<evidence type="ECO:0000256" key="5">
    <source>
        <dbReference type="ARBA" id="ARBA00023136"/>
    </source>
</evidence>
<feature type="transmembrane region" description="Helical" evidence="7">
    <location>
        <begin position="441"/>
        <end position="463"/>
    </location>
</feature>
<keyword evidence="10" id="KW-1185">Reference proteome</keyword>
<evidence type="ECO:0000313" key="10">
    <source>
        <dbReference type="Proteomes" id="UP000095085"/>
    </source>
</evidence>
<evidence type="ECO:0000313" key="9">
    <source>
        <dbReference type="EMBL" id="ODV68302.1"/>
    </source>
</evidence>
<dbReference type="PANTHER" id="PTHR43791">
    <property type="entry name" value="PERMEASE-RELATED"/>
    <property type="match status" value="1"/>
</dbReference>
<name>A0A1E4RM16_9ASCO</name>
<dbReference type="Gene3D" id="1.20.1250.20">
    <property type="entry name" value="MFS general substrate transporter like domains"/>
    <property type="match status" value="2"/>
</dbReference>
<feature type="transmembrane region" description="Helical" evidence="7">
    <location>
        <begin position="407"/>
        <end position="429"/>
    </location>
</feature>